<dbReference type="Proteomes" id="UP000263993">
    <property type="component" value="Unassembled WGS sequence"/>
</dbReference>
<proteinExistence type="predicted"/>
<gene>
    <name evidence="1" type="ORF">DXH78_09725</name>
</gene>
<dbReference type="RefSeq" id="WP_115516842.1">
    <property type="nucleotide sequence ID" value="NZ_QRGO01000001.1"/>
</dbReference>
<dbReference type="AlphaFoldDB" id="A0A371BB36"/>
<comment type="caution">
    <text evidence="1">The sequence shown here is derived from an EMBL/GenBank/DDBJ whole genome shotgun (WGS) entry which is preliminary data.</text>
</comment>
<name>A0A371BB36_9BRAD</name>
<dbReference type="EMBL" id="QRGO01000001">
    <property type="protein sequence ID" value="RDV04816.1"/>
    <property type="molecule type" value="Genomic_DNA"/>
</dbReference>
<keyword evidence="2" id="KW-1185">Reference proteome</keyword>
<organism evidence="1 2">
    <name type="scientific">Undibacter mobilis</name>
    <dbReference type="NCBI Taxonomy" id="2292256"/>
    <lineage>
        <taxon>Bacteria</taxon>
        <taxon>Pseudomonadati</taxon>
        <taxon>Pseudomonadota</taxon>
        <taxon>Alphaproteobacteria</taxon>
        <taxon>Hyphomicrobiales</taxon>
        <taxon>Nitrobacteraceae</taxon>
        <taxon>Undibacter</taxon>
    </lineage>
</organism>
<evidence type="ECO:0000313" key="1">
    <source>
        <dbReference type="EMBL" id="RDV04816.1"/>
    </source>
</evidence>
<dbReference type="OrthoDB" id="8446710at2"/>
<protein>
    <submittedName>
        <fullName evidence="1">Uncharacterized protein</fullName>
    </submittedName>
</protein>
<sequence>MIVESLFGLSLVLSSPATINVSLNGRTDMAMAPAPLPDISMRQKESTLLPLVRRATQCIVRKVASDPRYDGNVGPATINDLIIDSIPACARPVRAMIDAHDRLYGSGSGEAFLLGPYLDVLPSAIGTQAKVRK</sequence>
<reference evidence="2" key="1">
    <citation type="submission" date="2018-08" db="EMBL/GenBank/DDBJ databases">
        <authorList>
            <person name="Kim S.-J."/>
            <person name="Jung G.-Y."/>
        </authorList>
    </citation>
    <scope>NUCLEOTIDE SEQUENCE [LARGE SCALE GENOMIC DNA]</scope>
    <source>
        <strain evidence="2">GY_H</strain>
    </source>
</reference>
<evidence type="ECO:0000313" key="2">
    <source>
        <dbReference type="Proteomes" id="UP000263993"/>
    </source>
</evidence>
<accession>A0A371BB36</accession>